<proteinExistence type="predicted"/>
<organism evidence="1 2">
    <name type="scientific">Pseudomonas syringae pv. actinidiae</name>
    <dbReference type="NCBI Taxonomy" id="103796"/>
    <lineage>
        <taxon>Bacteria</taxon>
        <taxon>Pseudomonadati</taxon>
        <taxon>Pseudomonadota</taxon>
        <taxon>Gammaproteobacteria</taxon>
        <taxon>Pseudomonadales</taxon>
        <taxon>Pseudomonadaceae</taxon>
        <taxon>Pseudomonas</taxon>
        <taxon>Pseudomonas syringae</taxon>
    </lineage>
</organism>
<gene>
    <name evidence="1" type="ORF">KPSA3_04427</name>
</gene>
<protein>
    <submittedName>
        <fullName evidence="1">Ribosomal protein S1</fullName>
    </submittedName>
</protein>
<evidence type="ECO:0000313" key="2">
    <source>
        <dbReference type="Proteomes" id="UP000248291"/>
    </source>
</evidence>
<dbReference type="GO" id="GO:0005840">
    <property type="term" value="C:ribosome"/>
    <property type="evidence" value="ECO:0007669"/>
    <property type="project" value="UniProtKB-KW"/>
</dbReference>
<reference evidence="1 2" key="1">
    <citation type="submission" date="2018-04" db="EMBL/GenBank/DDBJ databases">
        <title>Draft genome sequence of Pseudomonas syringae pv. actinidiae biovar 3 strains isolated from kiwifruit in Kagawa prefecture.</title>
        <authorList>
            <person name="Tabuchi M."/>
            <person name="Saito M."/>
            <person name="Fujiwara S."/>
            <person name="Sasa N."/>
            <person name="Akimitsu K."/>
            <person name="Gomi K."/>
            <person name="Konishi-Sugita S."/>
            <person name="Hamano K."/>
            <person name="Kataoka I."/>
        </authorList>
    </citation>
    <scope>NUCLEOTIDE SEQUENCE [LARGE SCALE GENOMIC DNA]</scope>
    <source>
        <strain evidence="1 2">MAFF212211</strain>
    </source>
</reference>
<evidence type="ECO:0000313" key="1">
    <source>
        <dbReference type="EMBL" id="GBH18440.1"/>
    </source>
</evidence>
<keyword evidence="1" id="KW-0687">Ribonucleoprotein</keyword>
<accession>A0AAN4QA60</accession>
<sequence>MAANPRCKTDGGGFHRNPFDGHLDGLLHQLRLDWRRRALLIIDNYNSG</sequence>
<dbReference type="Proteomes" id="UP000248291">
    <property type="component" value="Unassembled WGS sequence"/>
</dbReference>
<comment type="caution">
    <text evidence="1">The sequence shown here is derived from an EMBL/GenBank/DDBJ whole genome shotgun (WGS) entry which is preliminary data.</text>
</comment>
<dbReference type="EMBL" id="BGKA01000157">
    <property type="protein sequence ID" value="GBH18440.1"/>
    <property type="molecule type" value="Genomic_DNA"/>
</dbReference>
<dbReference type="AlphaFoldDB" id="A0AAN4QA60"/>
<name>A0AAN4QA60_PSESF</name>
<keyword evidence="1" id="KW-0689">Ribosomal protein</keyword>